<keyword evidence="3" id="KW-1185">Reference proteome</keyword>
<dbReference type="EMBL" id="FXTJ01000004">
    <property type="protein sequence ID" value="SMO77773.1"/>
    <property type="molecule type" value="Genomic_DNA"/>
</dbReference>
<evidence type="ECO:0000256" key="1">
    <source>
        <dbReference type="SAM" id="Phobius"/>
    </source>
</evidence>
<name>A0A521E1C5_9ACTN</name>
<keyword evidence="1" id="KW-0812">Transmembrane</keyword>
<feature type="transmembrane region" description="Helical" evidence="1">
    <location>
        <begin position="73"/>
        <end position="93"/>
    </location>
</feature>
<dbReference type="Pfam" id="PF11139">
    <property type="entry name" value="SfLAP"/>
    <property type="match status" value="1"/>
</dbReference>
<dbReference type="InterPro" id="IPR021315">
    <property type="entry name" value="Gap/Sap"/>
</dbReference>
<evidence type="ECO:0000313" key="3">
    <source>
        <dbReference type="Proteomes" id="UP000317484"/>
    </source>
</evidence>
<sequence length="214" mass="21870">MSSEALVLAVVSIVRPTAAAVVWAMLVGTRPRRLLAVYLLAGLAVSLTIGVAVVLAVGDTLSARTAFELRARVLVLLGVVALLAAVAARLGWLRRSRPDAPAASSRPRRLSPAGAAAAGVLTHLPGVFYLAALSAISASAAARTGAVVQVVVYNLVWFAPAIVALAMAVSGSIPSGDRPARAVAWGRAHQDTILTVCFAGVGVWLIAKGLAEAR</sequence>
<gene>
    <name evidence="2" type="ORF">SAMN06273567_104124</name>
</gene>
<dbReference type="RefSeq" id="WP_185938309.1">
    <property type="nucleotide sequence ID" value="NZ_FXTJ01000004.1"/>
</dbReference>
<dbReference type="Proteomes" id="UP000317484">
    <property type="component" value="Unassembled WGS sequence"/>
</dbReference>
<evidence type="ECO:0000313" key="2">
    <source>
        <dbReference type="EMBL" id="SMO77773.1"/>
    </source>
</evidence>
<feature type="transmembrane region" description="Helical" evidence="1">
    <location>
        <begin position="35"/>
        <end position="61"/>
    </location>
</feature>
<keyword evidence="1" id="KW-0472">Membrane</keyword>
<accession>A0A521E1C5</accession>
<reference evidence="2 3" key="1">
    <citation type="submission" date="2017-05" db="EMBL/GenBank/DDBJ databases">
        <authorList>
            <person name="Varghese N."/>
            <person name="Submissions S."/>
        </authorList>
    </citation>
    <scope>NUCLEOTIDE SEQUENCE [LARGE SCALE GENOMIC DNA]</scope>
    <source>
        <strain evidence="2 3">DSM 46834</strain>
    </source>
</reference>
<organism evidence="2 3">
    <name type="scientific">Geodermatophilus aquaeductus</name>
    <dbReference type="NCBI Taxonomy" id="1564161"/>
    <lineage>
        <taxon>Bacteria</taxon>
        <taxon>Bacillati</taxon>
        <taxon>Actinomycetota</taxon>
        <taxon>Actinomycetes</taxon>
        <taxon>Geodermatophilales</taxon>
        <taxon>Geodermatophilaceae</taxon>
        <taxon>Geodermatophilus</taxon>
    </lineage>
</organism>
<proteinExistence type="predicted"/>
<feature type="transmembrane region" description="Helical" evidence="1">
    <location>
        <begin position="113"/>
        <end position="138"/>
    </location>
</feature>
<dbReference type="AlphaFoldDB" id="A0A521E1C5"/>
<protein>
    <submittedName>
        <fullName evidence="2">Sap, sulfolipid-1-addressing protein</fullName>
    </submittedName>
</protein>
<feature type="transmembrane region" description="Helical" evidence="1">
    <location>
        <begin position="150"/>
        <end position="173"/>
    </location>
</feature>
<keyword evidence="1" id="KW-1133">Transmembrane helix</keyword>